<name>A0ABT8L865_9BACT</name>
<dbReference type="PANTHER" id="PTHR30627:SF6">
    <property type="entry name" value="BETA-LACTAMASE YBXI-RELATED"/>
    <property type="match status" value="1"/>
</dbReference>
<dbReference type="GO" id="GO:0008800">
    <property type="term" value="F:beta-lactamase activity"/>
    <property type="evidence" value="ECO:0007669"/>
    <property type="project" value="UniProtKB-EC"/>
</dbReference>
<dbReference type="NCBIfam" id="NF012161">
    <property type="entry name" value="bla_class_D_main"/>
    <property type="match status" value="1"/>
</dbReference>
<dbReference type="InterPro" id="IPR002137">
    <property type="entry name" value="Beta-lactam_class-D_AS"/>
</dbReference>
<dbReference type="Proteomes" id="UP001172083">
    <property type="component" value="Unassembled WGS sequence"/>
</dbReference>
<evidence type="ECO:0000256" key="6">
    <source>
        <dbReference type="ARBA" id="ARBA00023251"/>
    </source>
</evidence>
<dbReference type="EC" id="3.5.2.6" evidence="3 7"/>
<evidence type="ECO:0000256" key="5">
    <source>
        <dbReference type="ARBA" id="ARBA00022801"/>
    </source>
</evidence>
<dbReference type="SUPFAM" id="SSF56601">
    <property type="entry name" value="beta-lactamase/transpeptidase-like"/>
    <property type="match status" value="1"/>
</dbReference>
<dbReference type="EMBL" id="JAUJEB010000001">
    <property type="protein sequence ID" value="MDN5212601.1"/>
    <property type="molecule type" value="Genomic_DNA"/>
</dbReference>
<dbReference type="RefSeq" id="WP_346757918.1">
    <property type="nucleotide sequence ID" value="NZ_JAUJEB010000001.1"/>
</dbReference>
<evidence type="ECO:0000313" key="10">
    <source>
        <dbReference type="Proteomes" id="UP001172083"/>
    </source>
</evidence>
<keyword evidence="4" id="KW-0732">Signal</keyword>
<dbReference type="Gene3D" id="3.40.710.10">
    <property type="entry name" value="DD-peptidase/beta-lactamase superfamily"/>
    <property type="match status" value="1"/>
</dbReference>
<dbReference type="InterPro" id="IPR012338">
    <property type="entry name" value="Beta-lactam/transpept-like"/>
</dbReference>
<evidence type="ECO:0000256" key="7">
    <source>
        <dbReference type="RuleBase" id="RU361140"/>
    </source>
</evidence>
<evidence type="ECO:0000259" key="8">
    <source>
        <dbReference type="Pfam" id="PF00905"/>
    </source>
</evidence>
<keyword evidence="6 7" id="KW-0046">Antibiotic resistance</keyword>
<organism evidence="9 10">
    <name type="scientific">Agaribacillus aureus</name>
    <dbReference type="NCBI Taxonomy" id="3051825"/>
    <lineage>
        <taxon>Bacteria</taxon>
        <taxon>Pseudomonadati</taxon>
        <taxon>Bacteroidota</taxon>
        <taxon>Cytophagia</taxon>
        <taxon>Cytophagales</taxon>
        <taxon>Splendidivirgaceae</taxon>
        <taxon>Agaribacillus</taxon>
    </lineage>
</organism>
<protein>
    <recommendedName>
        <fullName evidence="3 7">Beta-lactamase</fullName>
        <ecNumber evidence="3 7">3.5.2.6</ecNumber>
    </recommendedName>
</protein>
<feature type="domain" description="Penicillin-binding protein transpeptidase" evidence="8">
    <location>
        <begin position="73"/>
        <end position="254"/>
    </location>
</feature>
<keyword evidence="10" id="KW-1185">Reference proteome</keyword>
<reference evidence="9" key="1">
    <citation type="submission" date="2023-06" db="EMBL/GenBank/DDBJ databases">
        <title>Genomic of Agaribacillus aureum.</title>
        <authorList>
            <person name="Wang G."/>
        </authorList>
    </citation>
    <scope>NUCLEOTIDE SEQUENCE</scope>
    <source>
        <strain evidence="9">BMA12</strain>
    </source>
</reference>
<comment type="caution">
    <text evidence="9">The sequence shown here is derived from an EMBL/GenBank/DDBJ whole genome shotgun (WGS) entry which is preliminary data.</text>
</comment>
<evidence type="ECO:0000256" key="4">
    <source>
        <dbReference type="ARBA" id="ARBA00022729"/>
    </source>
</evidence>
<dbReference type="InterPro" id="IPR001460">
    <property type="entry name" value="PCN-bd_Tpept"/>
</dbReference>
<gene>
    <name evidence="9" type="primary">blaOXA</name>
    <name evidence="9" type="ORF">QQ020_11115</name>
</gene>
<evidence type="ECO:0000313" key="9">
    <source>
        <dbReference type="EMBL" id="MDN5212601.1"/>
    </source>
</evidence>
<dbReference type="PANTHER" id="PTHR30627">
    <property type="entry name" value="PEPTIDOGLYCAN D,D-TRANSPEPTIDASE"/>
    <property type="match status" value="1"/>
</dbReference>
<dbReference type="InterPro" id="IPR050515">
    <property type="entry name" value="Beta-lactam/transpept"/>
</dbReference>
<evidence type="ECO:0000256" key="1">
    <source>
        <dbReference type="ARBA" id="ARBA00001526"/>
    </source>
</evidence>
<accession>A0ABT8L865</accession>
<evidence type="ECO:0000256" key="2">
    <source>
        <dbReference type="ARBA" id="ARBA00007898"/>
    </source>
</evidence>
<sequence>MKHYFFFTILIILSSCADNKNAHIADQPETIKEKQITKPEFQAIIDSAQVEGSVLIYDFQEDVHYSNNFQWANKGNLPASTFKIVNSIIALETGVVKDDSTLFKWDGKKRRMKAWEQDLIFRDAFHASCVPCYQEVARSIGEKRMNEYLTKLDYGNMQVDSSNIDNFWLEGNSHINQFQQIDFLKRFYKSELPISKRTEKIMKRLMVIEDNERYRLIGKTGWSIRNGNNNGWFVGYVEKKQEVYFFATNVEPQEQFNMELFSMIRKEVTGKALKQIGIIK</sequence>
<comment type="similarity">
    <text evidence="2 7">Belongs to the class-D beta-lactamase family.</text>
</comment>
<dbReference type="PROSITE" id="PS51257">
    <property type="entry name" value="PROKAR_LIPOPROTEIN"/>
    <property type="match status" value="1"/>
</dbReference>
<evidence type="ECO:0000256" key="3">
    <source>
        <dbReference type="ARBA" id="ARBA00012865"/>
    </source>
</evidence>
<dbReference type="PROSITE" id="PS00337">
    <property type="entry name" value="BETA_LACTAMASE_D"/>
    <property type="match status" value="1"/>
</dbReference>
<comment type="catalytic activity">
    <reaction evidence="1 7">
        <text>a beta-lactam + H2O = a substituted beta-amino acid</text>
        <dbReference type="Rhea" id="RHEA:20401"/>
        <dbReference type="ChEBI" id="CHEBI:15377"/>
        <dbReference type="ChEBI" id="CHEBI:35627"/>
        <dbReference type="ChEBI" id="CHEBI:140347"/>
        <dbReference type="EC" id="3.5.2.6"/>
    </reaction>
</comment>
<keyword evidence="5 7" id="KW-0378">Hydrolase</keyword>
<proteinExistence type="inferred from homology"/>
<dbReference type="Pfam" id="PF00905">
    <property type="entry name" value="Transpeptidase"/>
    <property type="match status" value="1"/>
</dbReference>